<evidence type="ECO:0000313" key="5">
    <source>
        <dbReference type="EMBL" id="MBB1098152.1"/>
    </source>
</evidence>
<dbReference type="EMBL" id="JACIVA010000055">
    <property type="protein sequence ID" value="MBB1098152.1"/>
    <property type="molecule type" value="Genomic_DNA"/>
</dbReference>
<protein>
    <submittedName>
        <fullName evidence="5">Beta-glucanase</fullName>
    </submittedName>
</protein>
<keyword evidence="4" id="KW-1133">Transmembrane helix</keyword>
<keyword evidence="3" id="KW-0326">Glycosidase</keyword>
<dbReference type="Pfam" id="PF01270">
    <property type="entry name" value="Glyco_hydro_8"/>
    <property type="match status" value="1"/>
</dbReference>
<comment type="caution">
    <text evidence="5">The sequence shown here is derived from an EMBL/GenBank/DDBJ whole genome shotgun (WGS) entry which is preliminary data.</text>
</comment>
<organism evidence="5 6">
    <name type="scientific">Limosilactobacillus rudii</name>
    <dbReference type="NCBI Taxonomy" id="2759755"/>
    <lineage>
        <taxon>Bacteria</taxon>
        <taxon>Bacillati</taxon>
        <taxon>Bacillota</taxon>
        <taxon>Bacilli</taxon>
        <taxon>Lactobacillales</taxon>
        <taxon>Lactobacillaceae</taxon>
        <taxon>Limosilactobacillus</taxon>
    </lineage>
</organism>
<comment type="similarity">
    <text evidence="1">Belongs to the glycosyl hydrolase 8 (cellulase D) family.</text>
</comment>
<reference evidence="5 6" key="1">
    <citation type="submission" date="2020-07" db="EMBL/GenBank/DDBJ databases">
        <title>Description of Limosilactobacillus balticus sp. nov., Limosilactobacillus agrestis sp. nov., Limosilactobacillus albertensis sp. nov., Limosilactobacillus rudii sp. nov., Limosilactobacillus fastidiosus sp. nov., five novel Limosilactobacillus species isolated from the vertebrate gastrointestinal tract, and proposal of 6 subspecies of Limosilactobacillus reuteri adapted to the gastrointestinal tract of specific vertebrate hosts.</title>
        <authorList>
            <person name="Li F."/>
            <person name="Cheng C."/>
            <person name="Zheng J."/>
            <person name="Quevedo R.M."/>
            <person name="Li J."/>
            <person name="Roos S."/>
            <person name="Gaenzle M.G."/>
            <person name="Walter J."/>
        </authorList>
    </citation>
    <scope>NUCLEOTIDE SEQUENCE [LARGE SCALE GENOMIC DNA]</scope>
    <source>
        <strain evidence="5 6">STM2_1</strain>
    </source>
</reference>
<proteinExistence type="inferred from homology"/>
<evidence type="ECO:0000256" key="1">
    <source>
        <dbReference type="ARBA" id="ARBA00009209"/>
    </source>
</evidence>
<sequence>MKRPIYIWLLTILVVLLYTTTLIFIRIKNPEYIQHQAYNRWRSGYLITKNDSQAFVNTSNNKTKPIALSEAQGYGLQIVAYAGEKGWASQKDFEKLLNYYLAHRDYVNNHQTYLMSWRQTYDKQGKWVNDSNSATDGDLYIAAALHHAATIWPEQSAYYQKLECKIAADILRYEYNPTTQTLTVGDWVSKDSKYYYLLRTSDVMPEVFDDLYERSHDIQWQIVKDNMLDRLVALSNQHRTGLVPDFAWAYHNTTIAVKPRTVASAHDGDYGANACRVPMMLAQSNDPRAQKVLTKMMKFFSDQYYITAGYSLDGHRLVKYQSNSFSAPIFYAVSYNRNKGYDNLFASQKYIFSRPVTTKNYYDATLTTLAALGGIN</sequence>
<evidence type="ECO:0000256" key="3">
    <source>
        <dbReference type="ARBA" id="ARBA00023295"/>
    </source>
</evidence>
<dbReference type="Gene3D" id="1.50.10.10">
    <property type="match status" value="1"/>
</dbReference>
<dbReference type="InterPro" id="IPR008928">
    <property type="entry name" value="6-hairpin_glycosidase_sf"/>
</dbReference>
<keyword evidence="4" id="KW-0472">Membrane</keyword>
<evidence type="ECO:0000256" key="4">
    <source>
        <dbReference type="SAM" id="Phobius"/>
    </source>
</evidence>
<dbReference type="InterPro" id="IPR012341">
    <property type="entry name" value="6hp_glycosidase-like_sf"/>
</dbReference>
<dbReference type="InterPro" id="IPR002037">
    <property type="entry name" value="Glyco_hydro_8"/>
</dbReference>
<dbReference type="SUPFAM" id="SSF48208">
    <property type="entry name" value="Six-hairpin glycosidases"/>
    <property type="match status" value="1"/>
</dbReference>
<evidence type="ECO:0000313" key="6">
    <source>
        <dbReference type="Proteomes" id="UP000517106"/>
    </source>
</evidence>
<dbReference type="AlphaFoldDB" id="A0A7W3UM75"/>
<evidence type="ECO:0000256" key="2">
    <source>
        <dbReference type="ARBA" id="ARBA00022801"/>
    </source>
</evidence>
<keyword evidence="2" id="KW-0378">Hydrolase</keyword>
<feature type="transmembrane region" description="Helical" evidence="4">
    <location>
        <begin position="6"/>
        <end position="25"/>
    </location>
</feature>
<keyword evidence="6" id="KW-1185">Reference proteome</keyword>
<dbReference type="GO" id="GO:0005975">
    <property type="term" value="P:carbohydrate metabolic process"/>
    <property type="evidence" value="ECO:0007669"/>
    <property type="project" value="InterPro"/>
</dbReference>
<dbReference type="Proteomes" id="UP000517106">
    <property type="component" value="Unassembled WGS sequence"/>
</dbReference>
<accession>A0A7W3UM75</accession>
<keyword evidence="4" id="KW-0812">Transmembrane</keyword>
<name>A0A7W3UM75_9LACO</name>
<gene>
    <name evidence="5" type="ORF">H5S09_09405</name>
</gene>
<dbReference type="GO" id="GO:0004553">
    <property type="term" value="F:hydrolase activity, hydrolyzing O-glycosyl compounds"/>
    <property type="evidence" value="ECO:0007669"/>
    <property type="project" value="InterPro"/>
</dbReference>
<dbReference type="RefSeq" id="WP_182596864.1">
    <property type="nucleotide sequence ID" value="NZ_JACIVA010000055.1"/>
</dbReference>